<protein>
    <recommendedName>
        <fullName evidence="2">RNA 2',3'-cyclic phosphodiesterase</fullName>
        <shortName evidence="2">RNA 2',3'-CPDase</shortName>
        <ecNumber evidence="2">3.1.4.58</ecNumber>
    </recommendedName>
</protein>
<comment type="similarity">
    <text evidence="2">Belongs to the 2H phosphoesterase superfamily. ThpR family.</text>
</comment>
<feature type="active site" description="Proton acceptor" evidence="2">
    <location>
        <position position="120"/>
    </location>
</feature>
<dbReference type="SUPFAM" id="SSF55144">
    <property type="entry name" value="LigT-like"/>
    <property type="match status" value="1"/>
</dbReference>
<keyword evidence="4" id="KW-1185">Reference proteome</keyword>
<name>A0ABW0NZK4_9HYPH</name>
<evidence type="ECO:0000313" key="3">
    <source>
        <dbReference type="EMBL" id="MFC5505257.1"/>
    </source>
</evidence>
<comment type="catalytic activity">
    <reaction evidence="2">
        <text>a 3'-end 2',3'-cyclophospho-ribonucleotide-RNA + H2O = a 3'-end 2'-phospho-ribonucleotide-RNA + H(+)</text>
        <dbReference type="Rhea" id="RHEA:11828"/>
        <dbReference type="Rhea" id="RHEA-COMP:10464"/>
        <dbReference type="Rhea" id="RHEA-COMP:17353"/>
        <dbReference type="ChEBI" id="CHEBI:15377"/>
        <dbReference type="ChEBI" id="CHEBI:15378"/>
        <dbReference type="ChEBI" id="CHEBI:83064"/>
        <dbReference type="ChEBI" id="CHEBI:173113"/>
        <dbReference type="EC" id="3.1.4.58"/>
    </reaction>
</comment>
<evidence type="ECO:0000256" key="2">
    <source>
        <dbReference type="HAMAP-Rule" id="MF_01940"/>
    </source>
</evidence>
<dbReference type="InterPro" id="IPR009097">
    <property type="entry name" value="Cyclic_Pdiesterase"/>
</dbReference>
<dbReference type="HAMAP" id="MF_01940">
    <property type="entry name" value="RNA_CPDase"/>
    <property type="match status" value="1"/>
</dbReference>
<dbReference type="EMBL" id="JBHSLU010000015">
    <property type="protein sequence ID" value="MFC5505257.1"/>
    <property type="molecule type" value="Genomic_DNA"/>
</dbReference>
<reference evidence="4" key="1">
    <citation type="journal article" date="2019" name="Int. J. Syst. Evol. Microbiol.">
        <title>The Global Catalogue of Microorganisms (GCM) 10K type strain sequencing project: providing services to taxonomists for standard genome sequencing and annotation.</title>
        <authorList>
            <consortium name="The Broad Institute Genomics Platform"/>
            <consortium name="The Broad Institute Genome Sequencing Center for Infectious Disease"/>
            <person name="Wu L."/>
            <person name="Ma J."/>
        </authorList>
    </citation>
    <scope>NUCLEOTIDE SEQUENCE [LARGE SCALE GENOMIC DNA]</scope>
    <source>
        <strain evidence="4">CCUG 43117</strain>
    </source>
</reference>
<organism evidence="3 4">
    <name type="scientific">Bosea massiliensis</name>
    <dbReference type="NCBI Taxonomy" id="151419"/>
    <lineage>
        <taxon>Bacteria</taxon>
        <taxon>Pseudomonadati</taxon>
        <taxon>Pseudomonadota</taxon>
        <taxon>Alphaproteobacteria</taxon>
        <taxon>Hyphomicrobiales</taxon>
        <taxon>Boseaceae</taxon>
        <taxon>Bosea</taxon>
    </lineage>
</organism>
<dbReference type="Proteomes" id="UP001596060">
    <property type="component" value="Unassembled WGS sequence"/>
</dbReference>
<evidence type="ECO:0000313" key="4">
    <source>
        <dbReference type="Proteomes" id="UP001596060"/>
    </source>
</evidence>
<dbReference type="PANTHER" id="PTHR35561">
    <property type="entry name" value="RNA 2',3'-CYCLIC PHOSPHODIESTERASE"/>
    <property type="match status" value="1"/>
</dbReference>
<proteinExistence type="inferred from homology"/>
<dbReference type="InterPro" id="IPR004175">
    <property type="entry name" value="RNA_CPDase"/>
</dbReference>
<feature type="active site" description="Proton donor" evidence="2">
    <location>
        <position position="37"/>
    </location>
</feature>
<dbReference type="EC" id="3.1.4.58" evidence="2"/>
<dbReference type="Gene3D" id="3.90.1140.10">
    <property type="entry name" value="Cyclic phosphodiesterase"/>
    <property type="match status" value="1"/>
</dbReference>
<dbReference type="PANTHER" id="PTHR35561:SF1">
    <property type="entry name" value="RNA 2',3'-CYCLIC PHOSPHODIESTERASE"/>
    <property type="match status" value="1"/>
</dbReference>
<dbReference type="RefSeq" id="WP_066735211.1">
    <property type="nucleotide sequence ID" value="NZ_JBHSLU010000015.1"/>
</dbReference>
<feature type="short sequence motif" description="HXTX 1" evidence="2">
    <location>
        <begin position="37"/>
        <end position="40"/>
    </location>
</feature>
<comment type="function">
    <text evidence="2">Hydrolyzes RNA 2',3'-cyclic phosphodiester to an RNA 2'-phosphomonoester.</text>
</comment>
<gene>
    <name evidence="3" type="primary">thpR</name>
    <name evidence="3" type="ORF">ACFPN9_08300</name>
</gene>
<dbReference type="NCBIfam" id="TIGR02258">
    <property type="entry name" value="2_5_ligase"/>
    <property type="match status" value="1"/>
</dbReference>
<keyword evidence="1 2" id="KW-0378">Hydrolase</keyword>
<comment type="caution">
    <text evidence="3">The sequence shown here is derived from an EMBL/GenBank/DDBJ whole genome shotgun (WGS) entry which is preliminary data.</text>
</comment>
<sequence length="192" mass="21344">MPRLFTALEIPAEVAAALTPHRGGLSGARWIDPPDYHITLRFLGDVDRRTANDVDAFLGDIQSYPFEVTLDALGTFGGDKPRAVYARVQPTPRLTELQADLERLMRRLGLPAEGRKFVPHVTLARLRDTSPLDVAHFLSLHPIVRPISFTARRLALMSSRDSVGGGPYVLEAAYPLGPSYPNRPMRGDHQRR</sequence>
<dbReference type="Pfam" id="PF13563">
    <property type="entry name" value="2_5_RNA_ligase2"/>
    <property type="match status" value="1"/>
</dbReference>
<accession>A0ABW0NZK4</accession>
<feature type="short sequence motif" description="HXTX 2" evidence="2">
    <location>
        <begin position="120"/>
        <end position="123"/>
    </location>
</feature>
<evidence type="ECO:0000256" key="1">
    <source>
        <dbReference type="ARBA" id="ARBA00022801"/>
    </source>
</evidence>